<dbReference type="GO" id="GO:0003676">
    <property type="term" value="F:nucleic acid binding"/>
    <property type="evidence" value="ECO:0007669"/>
    <property type="project" value="InterPro"/>
</dbReference>
<organism evidence="2 3">
    <name type="scientific">Symbiodinium natans</name>
    <dbReference type="NCBI Taxonomy" id="878477"/>
    <lineage>
        <taxon>Eukaryota</taxon>
        <taxon>Sar</taxon>
        <taxon>Alveolata</taxon>
        <taxon>Dinophyceae</taxon>
        <taxon>Suessiales</taxon>
        <taxon>Symbiodiniaceae</taxon>
        <taxon>Symbiodinium</taxon>
    </lineage>
</organism>
<dbReference type="Pfam" id="PF13604">
    <property type="entry name" value="AAA_30"/>
    <property type="match status" value="1"/>
</dbReference>
<name>A0A812KDA3_9DINO</name>
<evidence type="ECO:0000313" key="2">
    <source>
        <dbReference type="EMBL" id="CAE7226973.1"/>
    </source>
</evidence>
<feature type="domain" description="HNH" evidence="1">
    <location>
        <begin position="631"/>
        <end position="675"/>
    </location>
</feature>
<sequence length="1583" mass="177003">MASRQSFELGELLTNAKGGKYLPLKAADGVVPAWSSPAWLRILWHPTAFGDADARRVNVCFEPDESVVLLFEVVEKELASLLVAKSGRDPKVFGRSLSPSDLEARLQSCLKTSQRGTSIQKAKLNWDRGRFWDTEGYPLQEPGDLAGRSARVRLELRQVWVMNPQCGLLLEVTDLQLQKKRAGQGMSWAQQREQIRRAAEAGVRPRASALGSQILPLRGRPNGALTRAGQLYYQLAGRRPPSRQFDESQPLIREGASDYILLRSGVKKLARTLAPDGNYHLTKLGKAFFKEKYTEWLAHVPVRIRGRRKNGRAYERLDYLPMTSLNDDVIMELSEEVYHLDGSREWTLSSQTTQHVDNRTLVETSLRQPLGALREVSYQLFKGDEILASAFEQRDDQLCAARQLAELLRLPLEEVLSDFDTICDRGWQERGITPEEIRKFCVWRGAPMLFVNCQGQLLDSYQPAVKEARAVAFTAWQGHAFFYKNARSVFQCDDAERLRPRFRSERRESTVPEFGAWREWDGELRAGHFWTRDLRQARGALLVAGHCPRVAMRSLCEWRSLRLRAGEADCVICELPDDAEMLQAWMERFGLKYRGQRLAGATNEVFLHLLRAQREVPQQREQILASQGGACKLCGAPIALGTCEFDHVVPVSTAFRGQIQEFQALCHECHRLKTSLENSQATALESRFSPAACEAYVNSPRLPPLVCGLQKWNEDRVCWGVDVEAREGCLADLTYVKLRKDGRVALLSRLPYVGEGWYAKPACAHMLEAGVATWQDFLWSLDATAHVVPSCLAWALRKMEQAWPEEHLAKLSVNALIGLWARNVDLIYLMRTSNNQLDGHGCQYRQTFVDAAGKTHWDHIFVTQLFSNASHRPAWDFVMAAEYCAVARIRQMLAEVPMRYLKFLKTDCLGLQDLPKKYWPAVERLTRLRHPDGTPVYRCEQVEQLRGRHFEPEIQAGPPQRRGWEQVDDPLAHCLQGRSLLLTGLRRTGKTHLARRIVEQLREAGDVVQLVSKTHCAAQNLGLGAQTADHWVRRTVRNGRCQLDWLVIEEVTQMDTGLWADVACVALDRGVSFLLMGDFRQLPAVLDSFAGARVERPLKDSDLLRDLAGGCCHELTENRRSDERIFRFISWLRVGEPEEVALAEAVRVVRREFPRPPGAHPDVCLVLSHAHRVQVNERENRRLAPADAVVIEHQAPGAPTTNAPQSMRVWPGLRLVGAGGKVAKGTFVRVAEVGAERVALDGGQQFTHAELLRHTRLCHAITYASCQGLTLRGRVWLLDACTQHFNLRHLYVGASRATSSELLSVRAKIPARLARSHAAAGDVPKIPGTLGTLVRGVPKMPGTVGTLARDRGTVGALARGRGEACQKCLARLARWHAAAGRCAKNSGTVGTPAAGRCAKNSGTVGTLARGRGEACQKLARLAHWHAAAGRCAKIPAQLARCLVEGLRDDGFSYKDCESSAPEVVTWKESWRRHRLEVASDFCGSAAPARTADPVEDAKKGAARLAPWPKPGVNPRLRRANQSLECLDQKLGHVQNWTKAGQAPLSKEWKETIGRQLREAERQEQENSARSAWGPAAGALVRAL</sequence>
<dbReference type="Proteomes" id="UP000604046">
    <property type="component" value="Unassembled WGS sequence"/>
</dbReference>
<dbReference type="OrthoDB" id="467465at2759"/>
<dbReference type="InterPro" id="IPR002711">
    <property type="entry name" value="HNH"/>
</dbReference>
<dbReference type="SUPFAM" id="SSF52540">
    <property type="entry name" value="P-loop containing nucleoside triphosphate hydrolases"/>
    <property type="match status" value="2"/>
</dbReference>
<proteinExistence type="predicted"/>
<dbReference type="Gene3D" id="1.10.30.50">
    <property type="match status" value="1"/>
</dbReference>
<comment type="caution">
    <text evidence="2">The sequence shown here is derived from an EMBL/GenBank/DDBJ whole genome shotgun (WGS) entry which is preliminary data.</text>
</comment>
<dbReference type="InterPro" id="IPR003615">
    <property type="entry name" value="HNH_nuc"/>
</dbReference>
<dbReference type="GO" id="GO:0008270">
    <property type="term" value="F:zinc ion binding"/>
    <property type="evidence" value="ECO:0007669"/>
    <property type="project" value="InterPro"/>
</dbReference>
<dbReference type="InterPro" id="IPR027417">
    <property type="entry name" value="P-loop_NTPase"/>
</dbReference>
<dbReference type="GO" id="GO:0004519">
    <property type="term" value="F:endonuclease activity"/>
    <property type="evidence" value="ECO:0007669"/>
    <property type="project" value="InterPro"/>
</dbReference>
<dbReference type="EMBL" id="CAJNDS010000669">
    <property type="protein sequence ID" value="CAE7226973.1"/>
    <property type="molecule type" value="Genomic_DNA"/>
</dbReference>
<gene>
    <name evidence="2" type="primary">pfh1</name>
    <name evidence="2" type="ORF">SNAT2548_LOCUS8897</name>
</gene>
<evidence type="ECO:0000313" key="3">
    <source>
        <dbReference type="Proteomes" id="UP000604046"/>
    </source>
</evidence>
<evidence type="ECO:0000259" key="1">
    <source>
        <dbReference type="Pfam" id="PF01844"/>
    </source>
</evidence>
<reference evidence="2" key="1">
    <citation type="submission" date="2021-02" db="EMBL/GenBank/DDBJ databases">
        <authorList>
            <person name="Dougan E. K."/>
            <person name="Rhodes N."/>
            <person name="Thang M."/>
            <person name="Chan C."/>
        </authorList>
    </citation>
    <scope>NUCLEOTIDE SEQUENCE</scope>
</reference>
<dbReference type="Gene3D" id="3.40.50.300">
    <property type="entry name" value="P-loop containing nucleotide triphosphate hydrolases"/>
    <property type="match status" value="1"/>
</dbReference>
<dbReference type="CDD" id="cd00085">
    <property type="entry name" value="HNHc"/>
    <property type="match status" value="1"/>
</dbReference>
<protein>
    <submittedName>
        <fullName evidence="2">Pfh1 protein</fullName>
    </submittedName>
</protein>
<accession>A0A812KDA3</accession>
<dbReference type="Pfam" id="PF01844">
    <property type="entry name" value="HNH"/>
    <property type="match status" value="1"/>
</dbReference>
<keyword evidence="3" id="KW-1185">Reference proteome</keyword>